<dbReference type="InterPro" id="IPR029058">
    <property type="entry name" value="AB_hydrolase_fold"/>
</dbReference>
<dbReference type="SUPFAM" id="SSF53474">
    <property type="entry name" value="alpha/beta-Hydrolases"/>
    <property type="match status" value="1"/>
</dbReference>
<dbReference type="Proteomes" id="UP001597295">
    <property type="component" value="Unassembled WGS sequence"/>
</dbReference>
<dbReference type="InterPro" id="IPR022742">
    <property type="entry name" value="Hydrolase_4"/>
</dbReference>
<dbReference type="RefSeq" id="WP_379875242.1">
    <property type="nucleotide sequence ID" value="NZ_JBHUIP010000003.1"/>
</dbReference>
<keyword evidence="3" id="KW-1185">Reference proteome</keyword>
<reference evidence="3" key="1">
    <citation type="journal article" date="2019" name="Int. J. Syst. Evol. Microbiol.">
        <title>The Global Catalogue of Microorganisms (GCM) 10K type strain sequencing project: providing services to taxonomists for standard genome sequencing and annotation.</title>
        <authorList>
            <consortium name="The Broad Institute Genomics Platform"/>
            <consortium name="The Broad Institute Genome Sequencing Center for Infectious Disease"/>
            <person name="Wu L."/>
            <person name="Ma J."/>
        </authorList>
    </citation>
    <scope>NUCLEOTIDE SEQUENCE [LARGE SCALE GENOMIC DNA]</scope>
    <source>
        <strain evidence="3">CGMCC 1.19062</strain>
    </source>
</reference>
<evidence type="ECO:0000313" key="3">
    <source>
        <dbReference type="Proteomes" id="UP001597295"/>
    </source>
</evidence>
<dbReference type="Gene3D" id="3.40.50.1820">
    <property type="entry name" value="alpha/beta hydrolase"/>
    <property type="match status" value="1"/>
</dbReference>
<dbReference type="EMBL" id="JBHUIP010000003">
    <property type="protein sequence ID" value="MFD2262315.1"/>
    <property type="molecule type" value="Genomic_DNA"/>
</dbReference>
<dbReference type="InterPro" id="IPR016986">
    <property type="entry name" value="UCP031982_abhydr"/>
</dbReference>
<comment type="caution">
    <text evidence="2">The sequence shown here is derived from an EMBL/GenBank/DDBJ whole genome shotgun (WGS) entry which is preliminary data.</text>
</comment>
<dbReference type="PIRSF" id="PIRSF031982">
    <property type="entry name" value="UCP031982_abhydr"/>
    <property type="match status" value="1"/>
</dbReference>
<organism evidence="2 3">
    <name type="scientific">Lacibacterium aquatile</name>
    <dbReference type="NCBI Taxonomy" id="1168082"/>
    <lineage>
        <taxon>Bacteria</taxon>
        <taxon>Pseudomonadati</taxon>
        <taxon>Pseudomonadota</taxon>
        <taxon>Alphaproteobacteria</taxon>
        <taxon>Rhodospirillales</taxon>
        <taxon>Rhodospirillaceae</taxon>
    </lineage>
</organism>
<dbReference type="Pfam" id="PF12146">
    <property type="entry name" value="Hydrolase_4"/>
    <property type="match status" value="1"/>
</dbReference>
<name>A0ABW5DSQ5_9PROT</name>
<proteinExistence type="predicted"/>
<evidence type="ECO:0000313" key="2">
    <source>
        <dbReference type="EMBL" id="MFD2262315.1"/>
    </source>
</evidence>
<evidence type="ECO:0000259" key="1">
    <source>
        <dbReference type="Pfam" id="PF12146"/>
    </source>
</evidence>
<protein>
    <submittedName>
        <fullName evidence="2">Alpha/beta hydrolase family protein</fullName>
    </submittedName>
</protein>
<gene>
    <name evidence="2" type="ORF">ACFSM5_05400</name>
</gene>
<keyword evidence="2" id="KW-0378">Hydrolase</keyword>
<feature type="domain" description="Serine aminopeptidase S33" evidence="1">
    <location>
        <begin position="71"/>
        <end position="185"/>
    </location>
</feature>
<sequence length="341" mass="37293">MTRVGYRDGHFDDLNRPHWREDSPRPLVWNVWYPAAEESVAEDIPVGPPGAPIFLLDALAQDAAPAPGRHPVVLLSHGTGGSAVGLHWLARHLAAEGFIVLGANHHGNTAREPYLPEGFLAWWERSRDLSLLLDLMASEGPLAGSLDLDRVFAVGFSLGGHAVLGLLGARTDMEQFRAWALAQPAELEVSRRGPREFPDLDQHVDSLLATSARFKESWTRQLDDYGDPRIRAACLLAPAPTIRGLTEASVRAIDRPLKIMVGDADIEAPPPLSHWLKERLPHSELTILGPDIGHYVFLQDATPRGRTGMPEIFIDPPGVDRLAVQREVAAAVAGFLGRQGR</sequence>
<accession>A0ABW5DSQ5</accession>
<dbReference type="GO" id="GO:0016787">
    <property type="term" value="F:hydrolase activity"/>
    <property type="evidence" value="ECO:0007669"/>
    <property type="project" value="UniProtKB-KW"/>
</dbReference>